<keyword evidence="4" id="KW-1185">Reference proteome</keyword>
<proteinExistence type="inferred from homology"/>
<dbReference type="PANTHER" id="PTHR26379:SF474">
    <property type="entry name" value="OS08G0228200 PROTEIN"/>
    <property type="match status" value="1"/>
</dbReference>
<reference evidence="3" key="1">
    <citation type="journal article" date="2018" name="DNA Res.">
        <title>Multiple hybrid de novo genome assembly of finger millet, an orphan allotetraploid crop.</title>
        <authorList>
            <person name="Hatakeyama M."/>
            <person name="Aluri S."/>
            <person name="Balachadran M.T."/>
            <person name="Sivarajan S.R."/>
            <person name="Patrignani A."/>
            <person name="Gruter S."/>
            <person name="Poveda L."/>
            <person name="Shimizu-Inatsugi R."/>
            <person name="Baeten J."/>
            <person name="Francoijs K.J."/>
            <person name="Nataraja K.N."/>
            <person name="Reddy Y.A.N."/>
            <person name="Phadnis S."/>
            <person name="Ravikumar R.L."/>
            <person name="Schlapbach R."/>
            <person name="Sreeman S.M."/>
            <person name="Shimizu K.K."/>
        </authorList>
    </citation>
    <scope>NUCLEOTIDE SEQUENCE</scope>
</reference>
<dbReference type="PANTHER" id="PTHR26379">
    <property type="entry name" value="BTB/POZ AND MATH DOMAIN-CONTAINING PROTEIN 1"/>
    <property type="match status" value="1"/>
</dbReference>
<protein>
    <recommendedName>
        <fullName evidence="2">BPM/SPOP BACK domain-containing protein</fullName>
    </recommendedName>
</protein>
<comment type="caution">
    <text evidence="3">The sequence shown here is derived from an EMBL/GenBank/DDBJ whole genome shotgun (WGS) entry which is preliminary data.</text>
</comment>
<evidence type="ECO:0000313" key="4">
    <source>
        <dbReference type="Proteomes" id="UP001054889"/>
    </source>
</evidence>
<gene>
    <name evidence="3" type="primary">ga27562</name>
    <name evidence="3" type="ORF">PR202_ga27562</name>
</gene>
<dbReference type="Proteomes" id="UP001054889">
    <property type="component" value="Unassembled WGS sequence"/>
</dbReference>
<accession>A0AAV5DH04</accession>
<sequence>MDDLDEHQKEEWFRSLLAATDRCSMERMKPVCASILCKRHKAENVAATLALSDQHHCSQVKDACIGFINPTNTLDDVVSSPG</sequence>
<organism evidence="3 4">
    <name type="scientific">Eleusine coracana subsp. coracana</name>
    <dbReference type="NCBI Taxonomy" id="191504"/>
    <lineage>
        <taxon>Eukaryota</taxon>
        <taxon>Viridiplantae</taxon>
        <taxon>Streptophyta</taxon>
        <taxon>Embryophyta</taxon>
        <taxon>Tracheophyta</taxon>
        <taxon>Spermatophyta</taxon>
        <taxon>Magnoliopsida</taxon>
        <taxon>Liliopsida</taxon>
        <taxon>Poales</taxon>
        <taxon>Poaceae</taxon>
        <taxon>PACMAD clade</taxon>
        <taxon>Chloridoideae</taxon>
        <taxon>Cynodonteae</taxon>
        <taxon>Eleusininae</taxon>
        <taxon>Eleusine</taxon>
    </lineage>
</organism>
<comment type="similarity">
    <text evidence="1">Belongs to the Tdpoz family.</text>
</comment>
<dbReference type="GO" id="GO:0016567">
    <property type="term" value="P:protein ubiquitination"/>
    <property type="evidence" value="ECO:0007669"/>
    <property type="project" value="InterPro"/>
</dbReference>
<evidence type="ECO:0000259" key="2">
    <source>
        <dbReference type="Pfam" id="PF24570"/>
    </source>
</evidence>
<dbReference type="EMBL" id="BQKI01000016">
    <property type="protein sequence ID" value="GJN09547.1"/>
    <property type="molecule type" value="Genomic_DNA"/>
</dbReference>
<dbReference type="InterPro" id="IPR045005">
    <property type="entry name" value="BPM1-6"/>
</dbReference>
<dbReference type="Pfam" id="PF24570">
    <property type="entry name" value="BACK_BPM_SPOP"/>
    <property type="match status" value="1"/>
</dbReference>
<feature type="domain" description="BPM/SPOP BACK" evidence="2">
    <location>
        <begin position="44"/>
        <end position="82"/>
    </location>
</feature>
<evidence type="ECO:0000313" key="3">
    <source>
        <dbReference type="EMBL" id="GJN09547.1"/>
    </source>
</evidence>
<dbReference type="InterPro" id="IPR056423">
    <property type="entry name" value="BACK_BPM_SPOP"/>
</dbReference>
<dbReference type="AlphaFoldDB" id="A0AAV5DH04"/>
<reference evidence="3" key="2">
    <citation type="submission" date="2021-12" db="EMBL/GenBank/DDBJ databases">
        <title>Resequencing data analysis of finger millet.</title>
        <authorList>
            <person name="Hatakeyama M."/>
            <person name="Aluri S."/>
            <person name="Balachadran M.T."/>
            <person name="Sivarajan S.R."/>
            <person name="Poveda L."/>
            <person name="Shimizu-Inatsugi R."/>
            <person name="Schlapbach R."/>
            <person name="Sreeman S.M."/>
            <person name="Shimizu K.K."/>
        </authorList>
    </citation>
    <scope>NUCLEOTIDE SEQUENCE</scope>
</reference>
<evidence type="ECO:0000256" key="1">
    <source>
        <dbReference type="ARBA" id="ARBA00010846"/>
    </source>
</evidence>
<dbReference type="Gene3D" id="6.10.250.3030">
    <property type="match status" value="1"/>
</dbReference>
<name>A0AAV5DH04_ELECO</name>